<sequence>MSKIKLIAIDMDGTLLNDQQVISPENKAAIKAADAAGIQVVLASGRPLNGLRKYLEELNLWSEEHYTITFNGALVQENKTNATILEHTIPFETFQTFYDLSKTLNIHIHAEDKNAMYTPNKDINRYTVLESALVDLPLFYRPLAEFEPTHRFSKVMMIDDPKLISAAGPKIPEALHDQYYIVNSTPYFIEVMNKNVSKGNAIAELASYLNIQQDEIMAIGDERNDLTMLEYAGTGVAMGNAVPQVKAIANKHTTDNNESGVGKAIQTIL</sequence>
<protein>
    <submittedName>
        <fullName evidence="1">Sugar-phosphatase</fullName>
        <ecNumber evidence="1">3.1.3.23</ecNumber>
    </submittedName>
</protein>
<dbReference type="Gene3D" id="3.40.50.1000">
    <property type="entry name" value="HAD superfamily/HAD-like"/>
    <property type="match status" value="1"/>
</dbReference>
<organism evidence="1 2">
    <name type="scientific">Agrilactobacillus yilanensis</name>
    <dbReference type="NCBI Taxonomy" id="2485997"/>
    <lineage>
        <taxon>Bacteria</taxon>
        <taxon>Bacillati</taxon>
        <taxon>Bacillota</taxon>
        <taxon>Bacilli</taxon>
        <taxon>Lactobacillales</taxon>
        <taxon>Lactobacillaceae</taxon>
        <taxon>Agrilactobacillus</taxon>
    </lineage>
</organism>
<dbReference type="NCBIfam" id="NF007806">
    <property type="entry name" value="PRK10513.1"/>
    <property type="match status" value="1"/>
</dbReference>
<gene>
    <name evidence="1" type="primary">yidA</name>
    <name evidence="1" type="ORF">ACFQ5M_00430</name>
</gene>
<evidence type="ECO:0000313" key="2">
    <source>
        <dbReference type="Proteomes" id="UP001597267"/>
    </source>
</evidence>
<dbReference type="SFLD" id="SFLDS00003">
    <property type="entry name" value="Haloacid_Dehalogenase"/>
    <property type="match status" value="1"/>
</dbReference>
<dbReference type="SFLD" id="SFLDG01144">
    <property type="entry name" value="C2.B.4:_PGP_Like"/>
    <property type="match status" value="1"/>
</dbReference>
<dbReference type="SFLD" id="SFLDG01140">
    <property type="entry name" value="C2.B:_Phosphomannomutase_and_P"/>
    <property type="match status" value="1"/>
</dbReference>
<dbReference type="CDD" id="cd07516">
    <property type="entry name" value="HAD_Pase"/>
    <property type="match status" value="1"/>
</dbReference>
<accession>A0ABW4J2H1</accession>
<dbReference type="PANTHER" id="PTHR10000">
    <property type="entry name" value="PHOSPHOSERINE PHOSPHATASE"/>
    <property type="match status" value="1"/>
</dbReference>
<dbReference type="GO" id="GO:0050308">
    <property type="term" value="F:sugar-phosphatase activity"/>
    <property type="evidence" value="ECO:0007669"/>
    <property type="project" value="UniProtKB-EC"/>
</dbReference>
<dbReference type="Proteomes" id="UP001597267">
    <property type="component" value="Unassembled WGS sequence"/>
</dbReference>
<dbReference type="Pfam" id="PF08282">
    <property type="entry name" value="Hydrolase_3"/>
    <property type="match status" value="1"/>
</dbReference>
<reference evidence="2" key="1">
    <citation type="journal article" date="2019" name="Int. J. Syst. Evol. Microbiol.">
        <title>The Global Catalogue of Microorganisms (GCM) 10K type strain sequencing project: providing services to taxonomists for standard genome sequencing and annotation.</title>
        <authorList>
            <consortium name="The Broad Institute Genomics Platform"/>
            <consortium name="The Broad Institute Genome Sequencing Center for Infectious Disease"/>
            <person name="Wu L."/>
            <person name="Ma J."/>
        </authorList>
    </citation>
    <scope>NUCLEOTIDE SEQUENCE [LARGE SCALE GENOMIC DNA]</scope>
    <source>
        <strain evidence="2">CCM 8896</strain>
    </source>
</reference>
<dbReference type="NCBIfam" id="TIGR00099">
    <property type="entry name" value="Cof-subfamily"/>
    <property type="match status" value="1"/>
</dbReference>
<dbReference type="PANTHER" id="PTHR10000:SF8">
    <property type="entry name" value="HAD SUPERFAMILY HYDROLASE-LIKE, TYPE 3"/>
    <property type="match status" value="1"/>
</dbReference>
<proteinExistence type="predicted"/>
<dbReference type="NCBIfam" id="TIGR01484">
    <property type="entry name" value="HAD-SF-IIB"/>
    <property type="match status" value="1"/>
</dbReference>
<dbReference type="Gene3D" id="3.30.1240.10">
    <property type="match status" value="1"/>
</dbReference>
<dbReference type="SUPFAM" id="SSF56784">
    <property type="entry name" value="HAD-like"/>
    <property type="match status" value="1"/>
</dbReference>
<dbReference type="EC" id="3.1.3.23" evidence="1"/>
<dbReference type="PROSITE" id="PS01228">
    <property type="entry name" value="COF_1"/>
    <property type="match status" value="1"/>
</dbReference>
<comment type="caution">
    <text evidence="1">The sequence shown here is derived from an EMBL/GenBank/DDBJ whole genome shotgun (WGS) entry which is preliminary data.</text>
</comment>
<evidence type="ECO:0000313" key="1">
    <source>
        <dbReference type="EMBL" id="MFD1670556.1"/>
    </source>
</evidence>
<keyword evidence="2" id="KW-1185">Reference proteome</keyword>
<dbReference type="RefSeq" id="WP_125714667.1">
    <property type="nucleotide sequence ID" value="NZ_JBHTOP010000001.1"/>
</dbReference>
<dbReference type="EMBL" id="JBHTOP010000001">
    <property type="protein sequence ID" value="MFD1670556.1"/>
    <property type="molecule type" value="Genomic_DNA"/>
</dbReference>
<dbReference type="InterPro" id="IPR023214">
    <property type="entry name" value="HAD_sf"/>
</dbReference>
<name>A0ABW4J2H1_9LACO</name>
<dbReference type="InterPro" id="IPR006379">
    <property type="entry name" value="HAD-SF_hydro_IIB"/>
</dbReference>
<keyword evidence="1" id="KW-0378">Hydrolase</keyword>
<dbReference type="InterPro" id="IPR036412">
    <property type="entry name" value="HAD-like_sf"/>
</dbReference>
<dbReference type="InterPro" id="IPR000150">
    <property type="entry name" value="Cof"/>
</dbReference>